<feature type="domain" description="Glycosyltransferase 2-like" evidence="1">
    <location>
        <begin position="2"/>
        <end position="113"/>
    </location>
</feature>
<dbReference type="InterPro" id="IPR029044">
    <property type="entry name" value="Nucleotide-diphossugar_trans"/>
</dbReference>
<comment type="caution">
    <text evidence="2">The sequence shown here is derived from an EMBL/GenBank/DDBJ whole genome shotgun (WGS) entry which is preliminary data.</text>
</comment>
<dbReference type="Proteomes" id="UP000005143">
    <property type="component" value="Unassembled WGS sequence"/>
</dbReference>
<accession>H0E2B6</accession>
<keyword evidence="2" id="KW-0808">Transferase</keyword>
<dbReference type="EMBL" id="AGUD01000042">
    <property type="protein sequence ID" value="EHN12187.1"/>
    <property type="molecule type" value="Genomic_DNA"/>
</dbReference>
<organism evidence="2 3">
    <name type="scientific">Patulibacter medicamentivorans</name>
    <dbReference type="NCBI Taxonomy" id="1097667"/>
    <lineage>
        <taxon>Bacteria</taxon>
        <taxon>Bacillati</taxon>
        <taxon>Actinomycetota</taxon>
        <taxon>Thermoleophilia</taxon>
        <taxon>Solirubrobacterales</taxon>
        <taxon>Patulibacteraceae</taxon>
        <taxon>Patulibacter</taxon>
    </lineage>
</organism>
<dbReference type="Gene3D" id="3.90.550.10">
    <property type="entry name" value="Spore Coat Polysaccharide Biosynthesis Protein SpsA, Chain A"/>
    <property type="match status" value="1"/>
</dbReference>
<sequence>MVIVNWNGADVLGTCIESLLGQETDRPLRIVVLDNASTDDSLQVLARFSPTVEIIRSTENLGFGRGNNAAFRQVSSEFVIFLNPDTKLVAPDAIDRMLAPLADPRIGAVGPRLLNADGSIQQSCSAVPTLAGTAAAVVGLPRLLSDDLRRRWTPVLWSHDRSSFTGWVGGACIAIRSVDYRRVGGFSERTFMYGEDLELGYRIRVLGMRVFYETGAEVVHYQDHSSRQRWSDAETAKLTAAGELEFLRQRYARPKAELARWVLWLGYAVRAVALRRLGRRLRAEVYEAMAQALRETRYDRHSVGAQRSSL</sequence>
<dbReference type="InterPro" id="IPR001173">
    <property type="entry name" value="Glyco_trans_2-like"/>
</dbReference>
<evidence type="ECO:0000313" key="2">
    <source>
        <dbReference type="EMBL" id="EHN12187.1"/>
    </source>
</evidence>
<protein>
    <submittedName>
        <fullName evidence="2">Glycosyl transferase family 2</fullName>
    </submittedName>
</protein>
<dbReference type="SUPFAM" id="SSF53448">
    <property type="entry name" value="Nucleotide-diphospho-sugar transferases"/>
    <property type="match status" value="1"/>
</dbReference>
<evidence type="ECO:0000313" key="3">
    <source>
        <dbReference type="Proteomes" id="UP000005143"/>
    </source>
</evidence>
<reference evidence="2 3" key="1">
    <citation type="journal article" date="2013" name="Biodegradation">
        <title>Quantitative proteomic analysis of ibuprofen-degrading Patulibacter sp. strain I11.</title>
        <authorList>
            <person name="Almeida B."/>
            <person name="Kjeldal H."/>
            <person name="Lolas I."/>
            <person name="Knudsen A.D."/>
            <person name="Carvalho G."/>
            <person name="Nielsen K.L."/>
            <person name="Barreto Crespo M.T."/>
            <person name="Stensballe A."/>
            <person name="Nielsen J.L."/>
        </authorList>
    </citation>
    <scope>NUCLEOTIDE SEQUENCE [LARGE SCALE GENOMIC DNA]</scope>
    <source>
        <strain evidence="2 3">I11</strain>
    </source>
</reference>
<gene>
    <name evidence="2" type="ORF">PAI11_09290</name>
</gene>
<dbReference type="GO" id="GO:0016740">
    <property type="term" value="F:transferase activity"/>
    <property type="evidence" value="ECO:0007669"/>
    <property type="project" value="UniProtKB-KW"/>
</dbReference>
<dbReference type="AlphaFoldDB" id="H0E2B6"/>
<proteinExistence type="predicted"/>
<evidence type="ECO:0000259" key="1">
    <source>
        <dbReference type="Pfam" id="PF00535"/>
    </source>
</evidence>
<dbReference type="PANTHER" id="PTHR43179:SF7">
    <property type="entry name" value="RHAMNOSYLTRANSFERASE WBBL"/>
    <property type="match status" value="1"/>
</dbReference>
<dbReference type="Pfam" id="PF00535">
    <property type="entry name" value="Glycos_transf_2"/>
    <property type="match status" value="1"/>
</dbReference>
<dbReference type="PANTHER" id="PTHR43179">
    <property type="entry name" value="RHAMNOSYLTRANSFERASE WBBL"/>
    <property type="match status" value="1"/>
</dbReference>
<name>H0E2B6_9ACTN</name>
<dbReference type="CDD" id="cd04186">
    <property type="entry name" value="GT_2_like_c"/>
    <property type="match status" value="1"/>
</dbReference>
<keyword evidence="3" id="KW-1185">Reference proteome</keyword>